<dbReference type="STRING" id="576137.A0A1L7WWU3"/>
<feature type="domain" description="DUF7730" evidence="2">
    <location>
        <begin position="87"/>
        <end position="294"/>
    </location>
</feature>
<name>A0A1L7WWU3_9HELO</name>
<dbReference type="AlphaFoldDB" id="A0A1L7WWU3"/>
<evidence type="ECO:0000313" key="4">
    <source>
        <dbReference type="Proteomes" id="UP000184330"/>
    </source>
</evidence>
<evidence type="ECO:0000259" key="2">
    <source>
        <dbReference type="Pfam" id="PF24864"/>
    </source>
</evidence>
<evidence type="ECO:0000313" key="3">
    <source>
        <dbReference type="EMBL" id="CZR57230.1"/>
    </source>
</evidence>
<organism evidence="3 4">
    <name type="scientific">Phialocephala subalpina</name>
    <dbReference type="NCBI Taxonomy" id="576137"/>
    <lineage>
        <taxon>Eukaryota</taxon>
        <taxon>Fungi</taxon>
        <taxon>Dikarya</taxon>
        <taxon>Ascomycota</taxon>
        <taxon>Pezizomycotina</taxon>
        <taxon>Leotiomycetes</taxon>
        <taxon>Helotiales</taxon>
        <taxon>Mollisiaceae</taxon>
        <taxon>Phialocephala</taxon>
        <taxon>Phialocephala fortinii species complex</taxon>
    </lineage>
</organism>
<dbReference type="EMBL" id="FJOG01000009">
    <property type="protein sequence ID" value="CZR57230.1"/>
    <property type="molecule type" value="Genomic_DNA"/>
</dbReference>
<protein>
    <recommendedName>
        <fullName evidence="2">DUF7730 domain-containing protein</fullName>
    </recommendedName>
</protein>
<sequence length="315" mass="36569">MLRERESRSLKSTAIFFALNKLTGHSKPIDREHLSSYRVADIRRPVFGSSSKPKKASNYQPPPLAVSLPRRKGAITPPSLDYEERDHTRSPLFKLPREILFLIYEQVIGDTILHIVRRSNGLAHAMCCNNSSGSQEDCRDFKCRGTKLPNGVCMPNGRSHTGILPLLQTCRKIYIDAVQVLYISNTFDFDCMESLISFSTCILPHRFDSIQNLQLDLRFNYSHFFGEGTPTTDFLRWERMWRIIGSMKNLQYLRVRIIWWRTDLTGAEEARYLSELLQVGKLKVFEISLPELKWKDPKEKELEAMFEVVRRPARK</sequence>
<feature type="region of interest" description="Disordered" evidence="1">
    <location>
        <begin position="48"/>
        <end position="70"/>
    </location>
</feature>
<proteinExistence type="predicted"/>
<gene>
    <name evidence="3" type="ORF">PAC_07120</name>
</gene>
<dbReference type="Pfam" id="PF24864">
    <property type="entry name" value="DUF7730"/>
    <property type="match status" value="1"/>
</dbReference>
<dbReference type="Proteomes" id="UP000184330">
    <property type="component" value="Unassembled WGS sequence"/>
</dbReference>
<dbReference type="PANTHER" id="PTHR38790">
    <property type="entry name" value="2EXR DOMAIN-CONTAINING PROTEIN-RELATED"/>
    <property type="match status" value="1"/>
</dbReference>
<reference evidence="3 4" key="1">
    <citation type="submission" date="2016-03" db="EMBL/GenBank/DDBJ databases">
        <authorList>
            <person name="Ploux O."/>
        </authorList>
    </citation>
    <scope>NUCLEOTIDE SEQUENCE [LARGE SCALE GENOMIC DNA]</scope>
    <source>
        <strain evidence="3 4">UAMH 11012</strain>
    </source>
</reference>
<evidence type="ECO:0000256" key="1">
    <source>
        <dbReference type="SAM" id="MobiDB-lite"/>
    </source>
</evidence>
<dbReference type="OrthoDB" id="4757095at2759"/>
<accession>A0A1L7WWU3</accession>
<keyword evidence="4" id="KW-1185">Reference proteome</keyword>
<dbReference type="InterPro" id="IPR056632">
    <property type="entry name" value="DUF7730"/>
</dbReference>
<dbReference type="PANTHER" id="PTHR38790:SF4">
    <property type="entry name" value="2EXR DOMAIN-CONTAINING PROTEIN"/>
    <property type="match status" value="1"/>
</dbReference>